<protein>
    <recommendedName>
        <fullName evidence="1">SUEL-type lectin domain-containing protein</fullName>
    </recommendedName>
</protein>
<dbReference type="AlphaFoldDB" id="A0A9D4DTV2"/>
<reference evidence="2" key="2">
    <citation type="submission" date="2020-11" db="EMBL/GenBank/DDBJ databases">
        <authorList>
            <person name="McCartney M.A."/>
            <person name="Auch B."/>
            <person name="Kono T."/>
            <person name="Mallez S."/>
            <person name="Becker A."/>
            <person name="Gohl D.M."/>
            <person name="Silverstein K.A.T."/>
            <person name="Koren S."/>
            <person name="Bechman K.B."/>
            <person name="Herman A."/>
            <person name="Abrahante J.E."/>
            <person name="Garbe J."/>
        </authorList>
    </citation>
    <scope>NUCLEOTIDE SEQUENCE</scope>
    <source>
        <strain evidence="2">Duluth1</strain>
        <tissue evidence="2">Whole animal</tissue>
    </source>
</reference>
<dbReference type="EMBL" id="JAIWYP010000010">
    <property type="protein sequence ID" value="KAH3755158.1"/>
    <property type="molecule type" value="Genomic_DNA"/>
</dbReference>
<sequence>MYGEDQGAPHCSKTNAKTVKCSADDAMAIAQNLCDSKSTCELKARNTVFGDPCRGVYKYLHVKFTCI</sequence>
<keyword evidence="3" id="KW-1185">Reference proteome</keyword>
<evidence type="ECO:0000313" key="3">
    <source>
        <dbReference type="Proteomes" id="UP000828390"/>
    </source>
</evidence>
<dbReference type="Proteomes" id="UP000828390">
    <property type="component" value="Unassembled WGS sequence"/>
</dbReference>
<comment type="caution">
    <text evidence="2">The sequence shown here is derived from an EMBL/GenBank/DDBJ whole genome shotgun (WGS) entry which is preliminary data.</text>
</comment>
<evidence type="ECO:0000313" key="2">
    <source>
        <dbReference type="EMBL" id="KAH3755158.1"/>
    </source>
</evidence>
<dbReference type="Pfam" id="PF02140">
    <property type="entry name" value="SUEL_Lectin"/>
    <property type="match status" value="1"/>
</dbReference>
<gene>
    <name evidence="2" type="ORF">DPMN_189845</name>
</gene>
<feature type="domain" description="SUEL-type lectin" evidence="1">
    <location>
        <begin position="1"/>
        <end position="67"/>
    </location>
</feature>
<dbReference type="PROSITE" id="PS50228">
    <property type="entry name" value="SUEL_LECTIN"/>
    <property type="match status" value="1"/>
</dbReference>
<dbReference type="GO" id="GO:0030246">
    <property type="term" value="F:carbohydrate binding"/>
    <property type="evidence" value="ECO:0007669"/>
    <property type="project" value="InterPro"/>
</dbReference>
<evidence type="ECO:0000259" key="1">
    <source>
        <dbReference type="PROSITE" id="PS50228"/>
    </source>
</evidence>
<reference evidence="2" key="1">
    <citation type="journal article" date="2019" name="bioRxiv">
        <title>The Genome of the Zebra Mussel, Dreissena polymorpha: A Resource for Invasive Species Research.</title>
        <authorList>
            <person name="McCartney M.A."/>
            <person name="Auch B."/>
            <person name="Kono T."/>
            <person name="Mallez S."/>
            <person name="Zhang Y."/>
            <person name="Obille A."/>
            <person name="Becker A."/>
            <person name="Abrahante J.E."/>
            <person name="Garbe J."/>
            <person name="Badalamenti J.P."/>
            <person name="Herman A."/>
            <person name="Mangelson H."/>
            <person name="Liachko I."/>
            <person name="Sullivan S."/>
            <person name="Sone E.D."/>
            <person name="Koren S."/>
            <person name="Silverstein K.A.T."/>
            <person name="Beckman K.B."/>
            <person name="Gohl D.M."/>
        </authorList>
    </citation>
    <scope>NUCLEOTIDE SEQUENCE</scope>
    <source>
        <strain evidence="2">Duluth1</strain>
        <tissue evidence="2">Whole animal</tissue>
    </source>
</reference>
<accession>A0A9D4DTV2</accession>
<dbReference type="PANTHER" id="PTHR46780">
    <property type="entry name" value="PROTEIN EVA-1"/>
    <property type="match status" value="1"/>
</dbReference>
<name>A0A9D4DTV2_DREPO</name>
<dbReference type="InterPro" id="IPR043159">
    <property type="entry name" value="Lectin_gal-bd_sf"/>
</dbReference>
<organism evidence="2 3">
    <name type="scientific">Dreissena polymorpha</name>
    <name type="common">Zebra mussel</name>
    <name type="synonym">Mytilus polymorpha</name>
    <dbReference type="NCBI Taxonomy" id="45954"/>
    <lineage>
        <taxon>Eukaryota</taxon>
        <taxon>Metazoa</taxon>
        <taxon>Spiralia</taxon>
        <taxon>Lophotrochozoa</taxon>
        <taxon>Mollusca</taxon>
        <taxon>Bivalvia</taxon>
        <taxon>Autobranchia</taxon>
        <taxon>Heteroconchia</taxon>
        <taxon>Euheterodonta</taxon>
        <taxon>Imparidentia</taxon>
        <taxon>Neoheterodontei</taxon>
        <taxon>Myida</taxon>
        <taxon>Dreissenoidea</taxon>
        <taxon>Dreissenidae</taxon>
        <taxon>Dreissena</taxon>
    </lineage>
</organism>
<dbReference type="Gene3D" id="2.60.120.740">
    <property type="match status" value="1"/>
</dbReference>
<dbReference type="InterPro" id="IPR000922">
    <property type="entry name" value="Lectin_gal-bd_dom"/>
</dbReference>
<proteinExistence type="predicted"/>